<gene>
    <name evidence="1" type="ORF">GCM10009839_89050</name>
</gene>
<protein>
    <submittedName>
        <fullName evidence="1">Uncharacterized protein</fullName>
    </submittedName>
</protein>
<dbReference type="Proteomes" id="UP001500751">
    <property type="component" value="Unassembled WGS sequence"/>
</dbReference>
<proteinExistence type="predicted"/>
<reference evidence="2" key="1">
    <citation type="journal article" date="2019" name="Int. J. Syst. Evol. Microbiol.">
        <title>The Global Catalogue of Microorganisms (GCM) 10K type strain sequencing project: providing services to taxonomists for standard genome sequencing and annotation.</title>
        <authorList>
            <consortium name="The Broad Institute Genomics Platform"/>
            <consortium name="The Broad Institute Genome Sequencing Center for Infectious Disease"/>
            <person name="Wu L."/>
            <person name="Ma J."/>
        </authorList>
    </citation>
    <scope>NUCLEOTIDE SEQUENCE [LARGE SCALE GENOMIC DNA]</scope>
    <source>
        <strain evidence="2">JCM 16014</strain>
    </source>
</reference>
<dbReference type="EMBL" id="BAAAQN010000093">
    <property type="protein sequence ID" value="GAA2063821.1"/>
    <property type="molecule type" value="Genomic_DNA"/>
</dbReference>
<dbReference type="RefSeq" id="WP_344671814.1">
    <property type="nucleotide sequence ID" value="NZ_BAAAQN010000093.1"/>
</dbReference>
<evidence type="ECO:0000313" key="1">
    <source>
        <dbReference type="EMBL" id="GAA2063821.1"/>
    </source>
</evidence>
<comment type="caution">
    <text evidence="1">The sequence shown here is derived from an EMBL/GenBank/DDBJ whole genome shotgun (WGS) entry which is preliminary data.</text>
</comment>
<name>A0ABP5H5X7_9ACTN</name>
<accession>A0ABP5H5X7</accession>
<keyword evidence="2" id="KW-1185">Reference proteome</keyword>
<evidence type="ECO:0000313" key="2">
    <source>
        <dbReference type="Proteomes" id="UP001500751"/>
    </source>
</evidence>
<sequence>MSARWRAPAVEEERRALYNGSRSVGPNHPHFFPSANSAPPPSVRLGLLVASGALAPSDPHTSDIRRSFAQVLGAGRMGALIADLTATEGRQWSAWDPRGRISFSAILATGDDDPAPVAWARFTPADPEWAGYGRDPRCAELTVYVQPRDENGPAPSQGIARWHRRFAASLDALAEFADRMLAGELRLEVTDDPAMKAAVWLEADPDLTELVGTTGARRLPGSMVRKEFGGYAVADPSGSSASELATGWVRQMCDDALHLDDYEALLITSAS</sequence>
<organism evidence="1 2">
    <name type="scientific">Catenulispora yoronensis</name>
    <dbReference type="NCBI Taxonomy" id="450799"/>
    <lineage>
        <taxon>Bacteria</taxon>
        <taxon>Bacillati</taxon>
        <taxon>Actinomycetota</taxon>
        <taxon>Actinomycetes</taxon>
        <taxon>Catenulisporales</taxon>
        <taxon>Catenulisporaceae</taxon>
        <taxon>Catenulispora</taxon>
    </lineage>
</organism>